<dbReference type="OrthoDB" id="703529at2"/>
<dbReference type="GO" id="GO:0008757">
    <property type="term" value="F:S-adenosylmethionine-dependent methyltransferase activity"/>
    <property type="evidence" value="ECO:0007669"/>
    <property type="project" value="InterPro"/>
</dbReference>
<dbReference type="SUPFAM" id="SSF53335">
    <property type="entry name" value="S-adenosyl-L-methionine-dependent methyltransferases"/>
    <property type="match status" value="1"/>
</dbReference>
<keyword evidence="2" id="KW-0489">Methyltransferase</keyword>
<dbReference type="Gene3D" id="3.40.50.150">
    <property type="entry name" value="Vaccinia Virus protein VP39"/>
    <property type="match status" value="1"/>
</dbReference>
<dbReference type="STRING" id="1790137.AXE80_05855"/>
<evidence type="ECO:0000313" key="3">
    <source>
        <dbReference type="Proteomes" id="UP000092967"/>
    </source>
</evidence>
<proteinExistence type="predicted"/>
<accession>A0A1B1Y506</accession>
<dbReference type="CDD" id="cd02440">
    <property type="entry name" value="AdoMet_MTases"/>
    <property type="match status" value="1"/>
</dbReference>
<dbReference type="KEGG" id="wfu:AXE80_05855"/>
<dbReference type="PANTHER" id="PTHR43861">
    <property type="entry name" value="TRANS-ACONITATE 2-METHYLTRANSFERASE-RELATED"/>
    <property type="match status" value="1"/>
</dbReference>
<name>A0A1B1Y506_9FLAO</name>
<evidence type="ECO:0000313" key="2">
    <source>
        <dbReference type="EMBL" id="ANW95833.1"/>
    </source>
</evidence>
<dbReference type="Proteomes" id="UP000092967">
    <property type="component" value="Chromosome"/>
</dbReference>
<organism evidence="2 3">
    <name type="scientific">Wenyingzhuangia fucanilytica</name>
    <dbReference type="NCBI Taxonomy" id="1790137"/>
    <lineage>
        <taxon>Bacteria</taxon>
        <taxon>Pseudomonadati</taxon>
        <taxon>Bacteroidota</taxon>
        <taxon>Flavobacteriia</taxon>
        <taxon>Flavobacteriales</taxon>
        <taxon>Flavobacteriaceae</taxon>
        <taxon>Wenyingzhuangia</taxon>
    </lineage>
</organism>
<gene>
    <name evidence="2" type="ORF">AXE80_05855</name>
</gene>
<keyword evidence="3" id="KW-1185">Reference proteome</keyword>
<dbReference type="Pfam" id="PF08241">
    <property type="entry name" value="Methyltransf_11"/>
    <property type="match status" value="1"/>
</dbReference>
<feature type="domain" description="Methyltransferase type 11" evidence="1">
    <location>
        <begin position="43"/>
        <end position="134"/>
    </location>
</feature>
<dbReference type="EMBL" id="CP014224">
    <property type="protein sequence ID" value="ANW95833.1"/>
    <property type="molecule type" value="Genomic_DNA"/>
</dbReference>
<evidence type="ECO:0000259" key="1">
    <source>
        <dbReference type="Pfam" id="PF08241"/>
    </source>
</evidence>
<keyword evidence="2" id="KW-0808">Transferase</keyword>
<dbReference type="InterPro" id="IPR029063">
    <property type="entry name" value="SAM-dependent_MTases_sf"/>
</dbReference>
<sequence length="208" mass="24034">MGEFWESNFKGKQAMWGYEPTDVAKSTAVFFKEKALQEILIPGIGYGRNAKPFIKNNQNVTGIELSKTAIEIANNNFNNVVKIYHGSVADMPFDSKKYDGIFCYALLHLLDEKERLQCINNCYNQLQPGGYMVFVSLSINDMRYGKGIEIEENRYTTAHDVNLFFYNKFKIEKEFKDYGLLEAVEVTEPIKVVNNKPSQIFWKIICYK</sequence>
<dbReference type="InterPro" id="IPR013216">
    <property type="entry name" value="Methyltransf_11"/>
</dbReference>
<dbReference type="GO" id="GO:0032259">
    <property type="term" value="P:methylation"/>
    <property type="evidence" value="ECO:0007669"/>
    <property type="project" value="UniProtKB-KW"/>
</dbReference>
<dbReference type="AlphaFoldDB" id="A0A1B1Y506"/>
<reference evidence="2 3" key="1">
    <citation type="submission" date="2016-02" db="EMBL/GenBank/DDBJ databases">
        <authorList>
            <person name="Wen L."/>
            <person name="He K."/>
            <person name="Yang H."/>
        </authorList>
    </citation>
    <scope>NUCLEOTIDE SEQUENCE [LARGE SCALE GENOMIC DNA]</scope>
    <source>
        <strain evidence="2 3">CZ1127</strain>
    </source>
</reference>
<protein>
    <submittedName>
        <fullName evidence="2">Methyltransferase</fullName>
    </submittedName>
</protein>
<dbReference type="RefSeq" id="WP_068825341.1">
    <property type="nucleotide sequence ID" value="NZ_CP014224.1"/>
</dbReference>